<evidence type="ECO:0000259" key="1">
    <source>
        <dbReference type="Pfam" id="PF12728"/>
    </source>
</evidence>
<dbReference type="RefSeq" id="WP_340289680.1">
    <property type="nucleotide sequence ID" value="NZ_JBBEOI010000010.1"/>
</dbReference>
<accession>A0ABV7WJY5</accession>
<dbReference type="Gene3D" id="1.10.10.10">
    <property type="entry name" value="Winged helix-like DNA-binding domain superfamily/Winged helix DNA-binding domain"/>
    <property type="match status" value="1"/>
</dbReference>
<evidence type="ECO:0000313" key="3">
    <source>
        <dbReference type="Proteomes" id="UP001595685"/>
    </source>
</evidence>
<dbReference type="Proteomes" id="UP001595685">
    <property type="component" value="Unassembled WGS sequence"/>
</dbReference>
<feature type="domain" description="Helix-turn-helix" evidence="1">
    <location>
        <begin position="24"/>
        <end position="71"/>
    </location>
</feature>
<dbReference type="EMBL" id="JBHRWW010000014">
    <property type="protein sequence ID" value="MFC3689955.1"/>
    <property type="molecule type" value="Genomic_DNA"/>
</dbReference>
<gene>
    <name evidence="2" type="ORF">ACFOLH_16520</name>
</gene>
<dbReference type="InterPro" id="IPR041657">
    <property type="entry name" value="HTH_17"/>
</dbReference>
<dbReference type="NCBIfam" id="TIGR01764">
    <property type="entry name" value="excise"/>
    <property type="match status" value="1"/>
</dbReference>
<reference evidence="3" key="1">
    <citation type="journal article" date="2019" name="Int. J. Syst. Evol. Microbiol.">
        <title>The Global Catalogue of Microorganisms (GCM) 10K type strain sequencing project: providing services to taxonomists for standard genome sequencing and annotation.</title>
        <authorList>
            <consortium name="The Broad Institute Genomics Platform"/>
            <consortium name="The Broad Institute Genome Sequencing Center for Infectious Disease"/>
            <person name="Wu L."/>
            <person name="Ma J."/>
        </authorList>
    </citation>
    <scope>NUCLEOTIDE SEQUENCE [LARGE SCALE GENOMIC DNA]</scope>
    <source>
        <strain evidence="3">NCAIM B.02333</strain>
    </source>
</reference>
<comment type="caution">
    <text evidence="2">The sequence shown here is derived from an EMBL/GenBank/DDBJ whole genome shotgun (WGS) entry which is preliminary data.</text>
</comment>
<dbReference type="InterPro" id="IPR010093">
    <property type="entry name" value="SinI_DNA-bd"/>
</dbReference>
<name>A0ABV7WJY5_9MICO</name>
<dbReference type="SUPFAM" id="SSF46955">
    <property type="entry name" value="Putative DNA-binding domain"/>
    <property type="match status" value="1"/>
</dbReference>
<dbReference type="InterPro" id="IPR036388">
    <property type="entry name" value="WH-like_DNA-bd_sf"/>
</dbReference>
<dbReference type="Pfam" id="PF12728">
    <property type="entry name" value="HTH_17"/>
    <property type="match status" value="1"/>
</dbReference>
<dbReference type="InterPro" id="IPR009061">
    <property type="entry name" value="DNA-bd_dom_put_sf"/>
</dbReference>
<protein>
    <submittedName>
        <fullName evidence="2">Helix-turn-helix transcriptional regulator</fullName>
    </submittedName>
</protein>
<keyword evidence="3" id="KW-1185">Reference proteome</keyword>
<proteinExistence type="predicted"/>
<evidence type="ECO:0000313" key="2">
    <source>
        <dbReference type="EMBL" id="MFC3689955.1"/>
    </source>
</evidence>
<organism evidence="2 3">
    <name type="scientific">Aquipuribacter hungaricus</name>
    <dbReference type="NCBI Taxonomy" id="545624"/>
    <lineage>
        <taxon>Bacteria</taxon>
        <taxon>Bacillati</taxon>
        <taxon>Actinomycetota</taxon>
        <taxon>Actinomycetes</taxon>
        <taxon>Micrococcales</taxon>
        <taxon>Intrasporangiaceae</taxon>
        <taxon>Aquipuribacter</taxon>
    </lineage>
</organism>
<sequence>MAESNAATRPTAGPRTEVAPLWRIRDVATYLGVPVATLYQWRHTGTGPKAYRLGKHLRYRQADVESWLADRIA</sequence>